<feature type="transmembrane region" description="Helical" evidence="2">
    <location>
        <begin position="42"/>
        <end position="60"/>
    </location>
</feature>
<feature type="region of interest" description="Disordered" evidence="1">
    <location>
        <begin position="128"/>
        <end position="149"/>
    </location>
</feature>
<feature type="transmembrane region" description="Helical" evidence="2">
    <location>
        <begin position="98"/>
        <end position="119"/>
    </location>
</feature>
<keyword evidence="2" id="KW-0472">Membrane</keyword>
<keyword evidence="2" id="KW-1133">Transmembrane helix</keyword>
<dbReference type="EMBL" id="JBHLUH010000052">
    <property type="protein sequence ID" value="MFC0530817.1"/>
    <property type="molecule type" value="Genomic_DNA"/>
</dbReference>
<evidence type="ECO:0000256" key="1">
    <source>
        <dbReference type="SAM" id="MobiDB-lite"/>
    </source>
</evidence>
<protein>
    <submittedName>
        <fullName evidence="3">DUF2637 domain-containing protein</fullName>
    </submittedName>
</protein>
<reference evidence="3 4" key="1">
    <citation type="submission" date="2024-09" db="EMBL/GenBank/DDBJ databases">
        <authorList>
            <person name="Sun Q."/>
            <person name="Mori K."/>
        </authorList>
    </citation>
    <scope>NUCLEOTIDE SEQUENCE [LARGE SCALE GENOMIC DNA]</scope>
    <source>
        <strain evidence="3 4">TBRC 3947</strain>
    </source>
</reference>
<accession>A0ABV6M7Y1</accession>
<feature type="transmembrane region" description="Helical" evidence="2">
    <location>
        <begin position="12"/>
        <end position="30"/>
    </location>
</feature>
<keyword evidence="4" id="KW-1185">Reference proteome</keyword>
<dbReference type="InterPro" id="IPR021235">
    <property type="entry name" value="DUF2637"/>
</dbReference>
<feature type="transmembrane region" description="Helical" evidence="2">
    <location>
        <begin position="72"/>
        <end position="92"/>
    </location>
</feature>
<sequence length="294" mass="30750">MKAARVEGVVQVVIMLAIGGAAGAASFTHVHNVAAAHGQGGWLAWADAVVLELMSIASGLEMRQRKRRRKPVLFPVTVLVCAVTLSISAQVVEAELSVIGWIAAALPALGFLVMVKIALGRTTSGPPFAADPSPASTRTAASHEASVSEVAHSRRTVVAAASHVTDDIDGCEDRRAHTVVRLSSAASVHGEGPAAIPSVPDTDLQSWGSYATVPDRSAEPPGSGQFDTAQIEDVVHVLPAAAAARDVLAEQGRPLTRKALTEQLRRSGHAVSNARASLLVKILKANVQIERQYK</sequence>
<gene>
    <name evidence="3" type="ORF">ACFFIA_24440</name>
</gene>
<name>A0ABV6M7Y1_9ACTN</name>
<dbReference type="RefSeq" id="WP_377254144.1">
    <property type="nucleotide sequence ID" value="NZ_JBHLUH010000052.1"/>
</dbReference>
<keyword evidence="2" id="KW-0812">Transmembrane</keyword>
<evidence type="ECO:0000313" key="3">
    <source>
        <dbReference type="EMBL" id="MFC0530817.1"/>
    </source>
</evidence>
<feature type="compositionally biased region" description="Low complexity" evidence="1">
    <location>
        <begin position="140"/>
        <end position="149"/>
    </location>
</feature>
<evidence type="ECO:0000256" key="2">
    <source>
        <dbReference type="SAM" id="Phobius"/>
    </source>
</evidence>
<comment type="caution">
    <text evidence="3">The sequence shown here is derived from an EMBL/GenBank/DDBJ whole genome shotgun (WGS) entry which is preliminary data.</text>
</comment>
<dbReference type="Proteomes" id="UP001589867">
    <property type="component" value="Unassembled WGS sequence"/>
</dbReference>
<organism evidence="3 4">
    <name type="scientific">Phytohabitans kaempferiae</name>
    <dbReference type="NCBI Taxonomy" id="1620943"/>
    <lineage>
        <taxon>Bacteria</taxon>
        <taxon>Bacillati</taxon>
        <taxon>Actinomycetota</taxon>
        <taxon>Actinomycetes</taxon>
        <taxon>Micromonosporales</taxon>
        <taxon>Micromonosporaceae</taxon>
    </lineage>
</organism>
<evidence type="ECO:0000313" key="4">
    <source>
        <dbReference type="Proteomes" id="UP001589867"/>
    </source>
</evidence>
<proteinExistence type="predicted"/>
<dbReference type="Pfam" id="PF10935">
    <property type="entry name" value="DUF2637"/>
    <property type="match status" value="1"/>
</dbReference>